<dbReference type="PANTHER" id="PTHR33452:SF1">
    <property type="entry name" value="INNER MEMBRANE PROTEIN YPHA-RELATED"/>
    <property type="match status" value="1"/>
</dbReference>
<name>A0ABQ6PU75_9BACT</name>
<proteinExistence type="inferred from homology"/>
<keyword evidence="3" id="KW-1003">Cell membrane</keyword>
<gene>
    <name evidence="8" type="ORF">Aconfl_41640</name>
</gene>
<evidence type="ECO:0000313" key="9">
    <source>
        <dbReference type="Proteomes" id="UP001338309"/>
    </source>
</evidence>
<evidence type="ECO:0000256" key="3">
    <source>
        <dbReference type="ARBA" id="ARBA00022475"/>
    </source>
</evidence>
<keyword evidence="4 7" id="KW-0812">Transmembrane</keyword>
<comment type="caution">
    <text evidence="8">The sequence shown here is derived from an EMBL/GenBank/DDBJ whole genome shotgun (WGS) entry which is preliminary data.</text>
</comment>
<keyword evidence="6 7" id="KW-0472">Membrane</keyword>
<feature type="transmembrane region" description="Helical" evidence="7">
    <location>
        <begin position="111"/>
        <end position="128"/>
    </location>
</feature>
<evidence type="ECO:0000256" key="2">
    <source>
        <dbReference type="ARBA" id="ARBA00006679"/>
    </source>
</evidence>
<keyword evidence="5 7" id="KW-1133">Transmembrane helix</keyword>
<sequence>MKSFRFPFPSQKILLSFLRVFLGFLMATHGAARIYYRSIGDFGKFLESKGFFQGFIIASGITALDLIGGTLLMLGLWIKWTSLWFIFVLTMGIFLVHLPNGWFVVGHQTGGVEYNLLLIICFLLAASTNRKTY</sequence>
<reference evidence="8 9" key="1">
    <citation type="submission" date="2023-08" db="EMBL/GenBank/DDBJ databases">
        <title>Draft genome sequence of Algoriphagus confluentis.</title>
        <authorList>
            <person name="Takatani N."/>
            <person name="Hosokawa M."/>
            <person name="Sawabe T."/>
        </authorList>
    </citation>
    <scope>NUCLEOTIDE SEQUENCE [LARGE SCALE GENOMIC DNA]</scope>
    <source>
        <strain evidence="8 9">NBRC 111222</strain>
    </source>
</reference>
<evidence type="ECO:0000256" key="6">
    <source>
        <dbReference type="ARBA" id="ARBA00023136"/>
    </source>
</evidence>
<dbReference type="InterPro" id="IPR032808">
    <property type="entry name" value="DoxX"/>
</dbReference>
<keyword evidence="9" id="KW-1185">Reference proteome</keyword>
<evidence type="ECO:0000256" key="7">
    <source>
        <dbReference type="SAM" id="Phobius"/>
    </source>
</evidence>
<evidence type="ECO:0000256" key="5">
    <source>
        <dbReference type="ARBA" id="ARBA00022989"/>
    </source>
</evidence>
<comment type="similarity">
    <text evidence="2">Belongs to the DoxX family.</text>
</comment>
<feature type="transmembrane region" description="Helical" evidence="7">
    <location>
        <begin position="54"/>
        <end position="76"/>
    </location>
</feature>
<organism evidence="8 9">
    <name type="scientific">Algoriphagus confluentis</name>
    <dbReference type="NCBI Taxonomy" id="1697556"/>
    <lineage>
        <taxon>Bacteria</taxon>
        <taxon>Pseudomonadati</taxon>
        <taxon>Bacteroidota</taxon>
        <taxon>Cytophagia</taxon>
        <taxon>Cytophagales</taxon>
        <taxon>Cyclobacteriaceae</taxon>
        <taxon>Algoriphagus</taxon>
    </lineage>
</organism>
<dbReference type="RefSeq" id="WP_338226284.1">
    <property type="nucleotide sequence ID" value="NZ_BTPD01000020.1"/>
</dbReference>
<evidence type="ECO:0008006" key="10">
    <source>
        <dbReference type="Google" id="ProtNLM"/>
    </source>
</evidence>
<accession>A0ABQ6PU75</accession>
<dbReference type="Proteomes" id="UP001338309">
    <property type="component" value="Unassembled WGS sequence"/>
</dbReference>
<comment type="subcellular location">
    <subcellularLocation>
        <location evidence="1">Cell membrane</location>
        <topology evidence="1">Multi-pass membrane protein</topology>
    </subcellularLocation>
</comment>
<dbReference type="Pfam" id="PF07681">
    <property type="entry name" value="DoxX"/>
    <property type="match status" value="1"/>
</dbReference>
<dbReference type="PANTHER" id="PTHR33452">
    <property type="entry name" value="OXIDOREDUCTASE CATD-RELATED"/>
    <property type="match status" value="1"/>
</dbReference>
<protein>
    <recommendedName>
        <fullName evidence="10">Oxidoreductase</fullName>
    </recommendedName>
</protein>
<evidence type="ECO:0000313" key="8">
    <source>
        <dbReference type="EMBL" id="GMQ31519.1"/>
    </source>
</evidence>
<evidence type="ECO:0000256" key="1">
    <source>
        <dbReference type="ARBA" id="ARBA00004651"/>
    </source>
</evidence>
<dbReference type="InterPro" id="IPR051907">
    <property type="entry name" value="DoxX-like_oxidoreductase"/>
</dbReference>
<feature type="transmembrane region" description="Helical" evidence="7">
    <location>
        <begin position="83"/>
        <end position="105"/>
    </location>
</feature>
<dbReference type="EMBL" id="BTPD01000020">
    <property type="protein sequence ID" value="GMQ31519.1"/>
    <property type="molecule type" value="Genomic_DNA"/>
</dbReference>
<evidence type="ECO:0000256" key="4">
    <source>
        <dbReference type="ARBA" id="ARBA00022692"/>
    </source>
</evidence>